<dbReference type="EMBL" id="BJMM01000030">
    <property type="protein sequence ID" value="GEB52346.1"/>
    <property type="molecule type" value="Genomic_DNA"/>
</dbReference>
<dbReference type="RefSeq" id="WP_350981088.1">
    <property type="nucleotide sequence ID" value="NZ_JBEPFD010000002.1"/>
</dbReference>
<keyword evidence="1" id="KW-0472">Membrane</keyword>
<evidence type="ECO:0000313" key="2">
    <source>
        <dbReference type="EMBL" id="GEB52346.1"/>
    </source>
</evidence>
<sequence>MSDRLPPADEAARALRDVEQQRSRSRASTRESRWVSVVFGLVIFAQLAAPDFFGDGVRPWASWAVVVLLLAYQTMLRTRRGSALLGRPTRVRREEISPRFTAAARITILLVLVAGFALALFLDGPPFPYMGTALGVVLGGTLIFFGGTLQQSLNSLATRGPRDMPGAVHGSH</sequence>
<evidence type="ECO:0000256" key="1">
    <source>
        <dbReference type="SAM" id="Phobius"/>
    </source>
</evidence>
<organism evidence="2 3">
    <name type="scientific">Streptomyces cacaoi</name>
    <dbReference type="NCBI Taxonomy" id="1898"/>
    <lineage>
        <taxon>Bacteria</taxon>
        <taxon>Bacillati</taxon>
        <taxon>Actinomycetota</taxon>
        <taxon>Actinomycetes</taxon>
        <taxon>Kitasatosporales</taxon>
        <taxon>Streptomycetaceae</taxon>
        <taxon>Streptomyces</taxon>
    </lineage>
</organism>
<accession>A0A4Y3R3N2</accession>
<keyword evidence="3" id="KW-1185">Reference proteome</keyword>
<dbReference type="AlphaFoldDB" id="A0A4Y3R3N2"/>
<proteinExistence type="predicted"/>
<feature type="transmembrane region" description="Helical" evidence="1">
    <location>
        <begin position="60"/>
        <end position="79"/>
    </location>
</feature>
<keyword evidence="1" id="KW-1133">Transmembrane helix</keyword>
<keyword evidence="1" id="KW-0812">Transmembrane</keyword>
<feature type="transmembrane region" description="Helical" evidence="1">
    <location>
        <begin position="34"/>
        <end position="54"/>
    </location>
</feature>
<name>A0A4Y3R3N2_STRCI</name>
<evidence type="ECO:0008006" key="4">
    <source>
        <dbReference type="Google" id="ProtNLM"/>
    </source>
</evidence>
<comment type="caution">
    <text evidence="2">The sequence shown here is derived from an EMBL/GenBank/DDBJ whole genome shotgun (WGS) entry which is preliminary data.</text>
</comment>
<gene>
    <name evidence="2" type="ORF">SCA03_48970</name>
</gene>
<protein>
    <recommendedName>
        <fullName evidence="4">Transmembrane protein</fullName>
    </recommendedName>
</protein>
<reference evidence="2 3" key="1">
    <citation type="submission" date="2019-06" db="EMBL/GenBank/DDBJ databases">
        <title>Whole genome shotgun sequence of Streptomyces cacaoi subsp. cacaoi NBRC 12748.</title>
        <authorList>
            <person name="Hosoyama A."/>
            <person name="Uohara A."/>
            <person name="Ohji S."/>
            <person name="Ichikawa N."/>
        </authorList>
    </citation>
    <scope>NUCLEOTIDE SEQUENCE [LARGE SCALE GENOMIC DNA]</scope>
    <source>
        <strain evidence="2 3">NBRC 12748</strain>
    </source>
</reference>
<feature type="transmembrane region" description="Helical" evidence="1">
    <location>
        <begin position="100"/>
        <end position="121"/>
    </location>
</feature>
<dbReference type="Proteomes" id="UP000319210">
    <property type="component" value="Unassembled WGS sequence"/>
</dbReference>
<feature type="transmembrane region" description="Helical" evidence="1">
    <location>
        <begin position="127"/>
        <end position="149"/>
    </location>
</feature>
<evidence type="ECO:0000313" key="3">
    <source>
        <dbReference type="Proteomes" id="UP000319210"/>
    </source>
</evidence>